<name>A0A2Z6N906_TRISU</name>
<feature type="compositionally biased region" description="Acidic residues" evidence="1">
    <location>
        <begin position="34"/>
        <end position="47"/>
    </location>
</feature>
<dbReference type="Proteomes" id="UP000242715">
    <property type="component" value="Unassembled WGS sequence"/>
</dbReference>
<reference evidence="3" key="1">
    <citation type="journal article" date="2017" name="Front. Plant Sci.">
        <title>Climate Clever Clovers: New Paradigm to Reduce the Environmental Footprint of Ruminants by Breeding Low Methanogenic Forages Utilizing Haplotype Variation.</title>
        <authorList>
            <person name="Kaur P."/>
            <person name="Appels R."/>
            <person name="Bayer P.E."/>
            <person name="Keeble-Gagnere G."/>
            <person name="Wang J."/>
            <person name="Hirakawa H."/>
            <person name="Shirasawa K."/>
            <person name="Vercoe P."/>
            <person name="Stefanova K."/>
            <person name="Durmic Z."/>
            <person name="Nichols P."/>
            <person name="Revell C."/>
            <person name="Isobe S.N."/>
            <person name="Edwards D."/>
            <person name="Erskine W."/>
        </authorList>
    </citation>
    <scope>NUCLEOTIDE SEQUENCE [LARGE SCALE GENOMIC DNA]</scope>
    <source>
        <strain evidence="3">cv. Daliak</strain>
    </source>
</reference>
<dbReference type="EMBL" id="DF973369">
    <property type="protein sequence ID" value="GAU28149.1"/>
    <property type="molecule type" value="Genomic_DNA"/>
</dbReference>
<keyword evidence="3" id="KW-1185">Reference proteome</keyword>
<gene>
    <name evidence="2" type="ORF">TSUD_313080</name>
</gene>
<evidence type="ECO:0000256" key="1">
    <source>
        <dbReference type="SAM" id="MobiDB-lite"/>
    </source>
</evidence>
<accession>A0A2Z6N906</accession>
<protein>
    <submittedName>
        <fullName evidence="2">Uncharacterized protein</fullName>
    </submittedName>
</protein>
<feature type="region of interest" description="Disordered" evidence="1">
    <location>
        <begin position="1"/>
        <end position="57"/>
    </location>
</feature>
<organism evidence="2 3">
    <name type="scientific">Trifolium subterraneum</name>
    <name type="common">Subterranean clover</name>
    <dbReference type="NCBI Taxonomy" id="3900"/>
    <lineage>
        <taxon>Eukaryota</taxon>
        <taxon>Viridiplantae</taxon>
        <taxon>Streptophyta</taxon>
        <taxon>Embryophyta</taxon>
        <taxon>Tracheophyta</taxon>
        <taxon>Spermatophyta</taxon>
        <taxon>Magnoliopsida</taxon>
        <taxon>eudicotyledons</taxon>
        <taxon>Gunneridae</taxon>
        <taxon>Pentapetalae</taxon>
        <taxon>rosids</taxon>
        <taxon>fabids</taxon>
        <taxon>Fabales</taxon>
        <taxon>Fabaceae</taxon>
        <taxon>Papilionoideae</taxon>
        <taxon>50 kb inversion clade</taxon>
        <taxon>NPAAA clade</taxon>
        <taxon>Hologalegina</taxon>
        <taxon>IRL clade</taxon>
        <taxon>Trifolieae</taxon>
        <taxon>Trifolium</taxon>
    </lineage>
</organism>
<evidence type="ECO:0000313" key="3">
    <source>
        <dbReference type="Proteomes" id="UP000242715"/>
    </source>
</evidence>
<sequence length="131" mass="14807">MDSEDDMHNANDIEFLDDDFYSGGTEDGPMDNYSDYDDDAAEDDSDPAESRRTEQSFTILKESDIRQRQEDDITFVGIATKRLTVRWIVALCQSGFEKTVQNPKTRTGYLLTQSHVPSARNRSKKTKGAAT</sequence>
<feature type="compositionally biased region" description="Basic and acidic residues" evidence="1">
    <location>
        <begin position="1"/>
        <end position="11"/>
    </location>
</feature>
<proteinExistence type="predicted"/>
<evidence type="ECO:0000313" key="2">
    <source>
        <dbReference type="EMBL" id="GAU28149.1"/>
    </source>
</evidence>
<dbReference type="AlphaFoldDB" id="A0A2Z6N906"/>